<feature type="signal peptide" evidence="1">
    <location>
        <begin position="1"/>
        <end position="25"/>
    </location>
</feature>
<protein>
    <submittedName>
        <fullName evidence="2">Putative odorant-binding protein A10</fullName>
    </submittedName>
</protein>
<sequence>MCSKMFISVFVLMTMAGVPIFAVEGDDIVKPVDKNEDSQPVIGEEIRKYMSIMEKINIDQMMNNTRLMSSNVKCFMNEGPCITQLKEIKKMLPMLVKDSCSSCTKEQKNMMKKAIDLMKSRRPNDYERLSKFFDPEGKYEEKFLENLNKSK</sequence>
<dbReference type="PANTHER" id="PTHR11257">
    <property type="entry name" value="CHEMOSENSORY PROTEIN-RELATED"/>
    <property type="match status" value="1"/>
</dbReference>
<dbReference type="AlphaFoldDB" id="A0A2H8TGQ8"/>
<dbReference type="InterPro" id="IPR005055">
    <property type="entry name" value="A10/PebIII"/>
</dbReference>
<evidence type="ECO:0000313" key="2">
    <source>
        <dbReference type="EMBL" id="MBW13220.1"/>
    </source>
</evidence>
<dbReference type="Gene3D" id="1.10.2080.10">
    <property type="entry name" value="Insect odorant-binding protein A10/Ejaculatory bulb-specific protein 3"/>
    <property type="match status" value="1"/>
</dbReference>
<reference evidence="2" key="1">
    <citation type="submission" date="2017-10" db="EMBL/GenBank/DDBJ databases">
        <title>Transcriptome Assembly of Sugarcane Aphid Adults.</title>
        <authorList>
            <person name="Scully E.D."/>
            <person name="Palmer N.A."/>
            <person name="Geib S.M."/>
            <person name="Sarath G."/>
            <person name="Sattler S.E."/>
        </authorList>
    </citation>
    <scope>NUCLEOTIDE SEQUENCE</scope>
    <source>
        <tissue evidence="2">Whole body</tissue>
    </source>
</reference>
<evidence type="ECO:0000256" key="1">
    <source>
        <dbReference type="SAM" id="SignalP"/>
    </source>
</evidence>
<name>A0A2H8TGQ8_9HEMI</name>
<dbReference type="EMBL" id="GFXV01001415">
    <property type="protein sequence ID" value="MBW13220.1"/>
    <property type="molecule type" value="Transcribed_RNA"/>
</dbReference>
<keyword evidence="1" id="KW-0732">Signal</keyword>
<dbReference type="Pfam" id="PF03392">
    <property type="entry name" value="OS-D"/>
    <property type="match status" value="1"/>
</dbReference>
<dbReference type="PANTHER" id="PTHR11257:SF13">
    <property type="entry name" value="GEO07322P1"/>
    <property type="match status" value="1"/>
</dbReference>
<dbReference type="OrthoDB" id="6344725at2759"/>
<proteinExistence type="predicted"/>
<accession>A0A2H8TGQ8</accession>
<gene>
    <name evidence="2" type="primary">a10_4</name>
</gene>
<feature type="chain" id="PRO_5014180381" evidence="1">
    <location>
        <begin position="26"/>
        <end position="151"/>
    </location>
</feature>
<dbReference type="SUPFAM" id="SSF100910">
    <property type="entry name" value="Chemosensory protein Csp2"/>
    <property type="match status" value="1"/>
</dbReference>
<dbReference type="InterPro" id="IPR036682">
    <property type="entry name" value="OS_D_A10/PebIII_sf"/>
</dbReference>
<organism evidence="2">
    <name type="scientific">Melanaphis sacchari</name>
    <dbReference type="NCBI Taxonomy" id="742174"/>
    <lineage>
        <taxon>Eukaryota</taxon>
        <taxon>Metazoa</taxon>
        <taxon>Ecdysozoa</taxon>
        <taxon>Arthropoda</taxon>
        <taxon>Hexapoda</taxon>
        <taxon>Insecta</taxon>
        <taxon>Pterygota</taxon>
        <taxon>Neoptera</taxon>
        <taxon>Paraneoptera</taxon>
        <taxon>Hemiptera</taxon>
        <taxon>Sternorrhyncha</taxon>
        <taxon>Aphidomorpha</taxon>
        <taxon>Aphidoidea</taxon>
        <taxon>Aphididae</taxon>
        <taxon>Aphidini</taxon>
        <taxon>Melanaphis</taxon>
    </lineage>
</organism>